<dbReference type="GO" id="GO:0005739">
    <property type="term" value="C:mitochondrion"/>
    <property type="evidence" value="ECO:0007669"/>
    <property type="project" value="UniProtKB-SubCell"/>
</dbReference>
<dbReference type="EMBL" id="BFAD01000002">
    <property type="protein sequence ID" value="GBE78956.1"/>
    <property type="molecule type" value="Genomic_DNA"/>
</dbReference>
<comment type="caution">
    <text evidence="4">The sequence shown here is derived from an EMBL/GenBank/DDBJ whole genome shotgun (WGS) entry which is preliminary data.</text>
</comment>
<evidence type="ECO:0000313" key="4">
    <source>
        <dbReference type="EMBL" id="GBE78956.1"/>
    </source>
</evidence>
<comment type="similarity">
    <text evidence="3">Belongs to the alpha-ketoglutarate dehydrogenase component 4 family.</text>
</comment>
<gene>
    <name evidence="4" type="ORF">SCP_0201530</name>
</gene>
<dbReference type="InParanoid" id="A0A401G9U3"/>
<evidence type="ECO:0000256" key="1">
    <source>
        <dbReference type="ARBA" id="ARBA00004173"/>
    </source>
</evidence>
<evidence type="ECO:0000256" key="2">
    <source>
        <dbReference type="ARBA" id="ARBA00023128"/>
    </source>
</evidence>
<dbReference type="InterPro" id="IPR020373">
    <property type="entry name" value="Kgd4/YMR-31"/>
</dbReference>
<dbReference type="OrthoDB" id="2116030at2759"/>
<keyword evidence="2" id="KW-0496">Mitochondrion</keyword>
<comment type="subcellular location">
    <subcellularLocation>
        <location evidence="1">Mitochondrion</location>
    </subcellularLocation>
</comment>
<dbReference type="Pfam" id="PF10937">
    <property type="entry name" value="Kgd4-YMR31"/>
    <property type="match status" value="1"/>
</dbReference>
<dbReference type="GO" id="GO:0006103">
    <property type="term" value="P:2-oxoglutarate metabolic process"/>
    <property type="evidence" value="ECO:0007669"/>
    <property type="project" value="InterPro"/>
</dbReference>
<keyword evidence="5" id="KW-1185">Reference proteome</keyword>
<dbReference type="RefSeq" id="XP_027609869.1">
    <property type="nucleotide sequence ID" value="XM_027754068.1"/>
</dbReference>
<dbReference type="GeneID" id="38775873"/>
<organism evidence="4 5">
    <name type="scientific">Sparassis crispa</name>
    <dbReference type="NCBI Taxonomy" id="139825"/>
    <lineage>
        <taxon>Eukaryota</taxon>
        <taxon>Fungi</taxon>
        <taxon>Dikarya</taxon>
        <taxon>Basidiomycota</taxon>
        <taxon>Agaricomycotina</taxon>
        <taxon>Agaricomycetes</taxon>
        <taxon>Polyporales</taxon>
        <taxon>Sparassidaceae</taxon>
        <taxon>Sparassis</taxon>
    </lineage>
</organism>
<evidence type="ECO:0000256" key="3">
    <source>
        <dbReference type="ARBA" id="ARBA00043970"/>
    </source>
</evidence>
<protein>
    <submittedName>
        <fullName evidence="4">Uncharacterized protein</fullName>
    </submittedName>
</protein>
<accession>A0A401G9U3</accession>
<evidence type="ECO:0000313" key="5">
    <source>
        <dbReference type="Proteomes" id="UP000287166"/>
    </source>
</evidence>
<proteinExistence type="inferred from homology"/>
<name>A0A401G9U3_9APHY</name>
<reference evidence="4 5" key="1">
    <citation type="journal article" date="2018" name="Sci. Rep.">
        <title>Genome sequence of the cauliflower mushroom Sparassis crispa (Hanabiratake) and its association with beneficial usage.</title>
        <authorList>
            <person name="Kiyama R."/>
            <person name="Furutani Y."/>
            <person name="Kawaguchi K."/>
            <person name="Nakanishi T."/>
        </authorList>
    </citation>
    <scope>NUCLEOTIDE SEQUENCE [LARGE SCALE GENOMIC DNA]</scope>
</reference>
<sequence>MHPSLRLCKVHRPLIQFVGKRKWTQQAPRAHPAAPAELKKSFSDFARKYQASATAPAASVASAPARKVENVRVYEEFWEAPPRLWEQHIEEVEIEAIMSGGASLN</sequence>
<dbReference type="Proteomes" id="UP000287166">
    <property type="component" value="Unassembled WGS sequence"/>
</dbReference>
<dbReference type="AlphaFoldDB" id="A0A401G9U3"/>